<evidence type="ECO:0000313" key="11">
    <source>
        <dbReference type="Proteomes" id="UP000034704"/>
    </source>
</evidence>
<comment type="caution">
    <text evidence="10">The sequence shown here is derived from an EMBL/GenBank/DDBJ whole genome shotgun (WGS) entry which is preliminary data.</text>
</comment>
<dbReference type="InterPro" id="IPR047084">
    <property type="entry name" value="GFAT_N"/>
</dbReference>
<dbReference type="CDD" id="cd00714">
    <property type="entry name" value="GFAT"/>
    <property type="match status" value="1"/>
</dbReference>
<dbReference type="CDD" id="cd05008">
    <property type="entry name" value="SIS_GlmS_GlmD_1"/>
    <property type="match status" value="1"/>
</dbReference>
<evidence type="ECO:0000256" key="6">
    <source>
        <dbReference type="ARBA" id="ARBA00022737"/>
    </source>
</evidence>
<proteinExistence type="predicted"/>
<dbReference type="Pfam" id="PF01380">
    <property type="entry name" value="SIS"/>
    <property type="match status" value="2"/>
</dbReference>
<dbReference type="SUPFAM" id="SSF53697">
    <property type="entry name" value="SIS domain"/>
    <property type="match status" value="1"/>
</dbReference>
<evidence type="ECO:0000256" key="1">
    <source>
        <dbReference type="ARBA" id="ARBA00001031"/>
    </source>
</evidence>
<dbReference type="PANTHER" id="PTHR10937">
    <property type="entry name" value="GLUCOSAMINE--FRUCTOSE-6-PHOSPHATE AMINOTRANSFERASE, ISOMERIZING"/>
    <property type="match status" value="1"/>
</dbReference>
<dbReference type="Gene3D" id="3.40.50.10490">
    <property type="entry name" value="Glucose-6-phosphate isomerase like protein, domain 1"/>
    <property type="match status" value="2"/>
</dbReference>
<keyword evidence="7" id="KW-0315">Glutamine amidotransferase</keyword>
<dbReference type="PROSITE" id="PS51464">
    <property type="entry name" value="SIS"/>
    <property type="match status" value="2"/>
</dbReference>
<dbReference type="InterPro" id="IPR035490">
    <property type="entry name" value="GlmS/FrlB_SIS"/>
</dbReference>
<evidence type="ECO:0000256" key="4">
    <source>
        <dbReference type="ARBA" id="ARBA00022576"/>
    </source>
</evidence>
<evidence type="ECO:0000259" key="9">
    <source>
        <dbReference type="PROSITE" id="PS51464"/>
    </source>
</evidence>
<dbReference type="InterPro" id="IPR017932">
    <property type="entry name" value="GATase_2_dom"/>
</dbReference>
<dbReference type="InterPro" id="IPR029055">
    <property type="entry name" value="Ntn_hydrolases_N"/>
</dbReference>
<reference evidence="10 11" key="1">
    <citation type="journal article" date="2015" name="Nature">
        <title>rRNA introns, odd ribosomes, and small enigmatic genomes across a large radiation of phyla.</title>
        <authorList>
            <person name="Brown C.T."/>
            <person name="Hug L.A."/>
            <person name="Thomas B.C."/>
            <person name="Sharon I."/>
            <person name="Castelle C.J."/>
            <person name="Singh A."/>
            <person name="Wilkins M.J."/>
            <person name="Williams K.H."/>
            <person name="Banfield J.F."/>
        </authorList>
    </citation>
    <scope>NUCLEOTIDE SEQUENCE [LARGE SCALE GENOMIC DNA]</scope>
</reference>
<organism evidence="10 11">
    <name type="scientific">Candidatus Nomurabacteria bacterium GW2011_GWC2_42_20</name>
    <dbReference type="NCBI Taxonomy" id="1618756"/>
    <lineage>
        <taxon>Bacteria</taxon>
        <taxon>Candidatus Nomuraibacteriota</taxon>
    </lineage>
</organism>
<evidence type="ECO:0000313" key="10">
    <source>
        <dbReference type="EMBL" id="KKS48045.1"/>
    </source>
</evidence>
<dbReference type="GO" id="GO:0006047">
    <property type="term" value="P:UDP-N-acetylglucosamine metabolic process"/>
    <property type="evidence" value="ECO:0007669"/>
    <property type="project" value="TreeGrafter"/>
</dbReference>
<accession>A0A0G0ZH18</accession>
<dbReference type="STRING" id="1618756.UV12_C0003G0004"/>
<dbReference type="InterPro" id="IPR035466">
    <property type="entry name" value="GlmS/AgaS_SIS"/>
</dbReference>
<dbReference type="InterPro" id="IPR005855">
    <property type="entry name" value="GFAT"/>
</dbReference>
<dbReference type="PANTHER" id="PTHR10937:SF0">
    <property type="entry name" value="GLUTAMINE--FRUCTOSE-6-PHOSPHATE TRANSAMINASE (ISOMERIZING)"/>
    <property type="match status" value="1"/>
</dbReference>
<gene>
    <name evidence="10" type="ORF">UV12_C0003G0004</name>
</gene>
<dbReference type="PATRIC" id="fig|1618756.3.peg.241"/>
<dbReference type="FunFam" id="3.40.50.10490:FF:000001">
    <property type="entry name" value="Glutamine--fructose-6-phosphate aminotransferase [isomerizing]"/>
    <property type="match status" value="1"/>
</dbReference>
<dbReference type="Gene3D" id="3.60.20.10">
    <property type="entry name" value="Glutamine Phosphoribosylpyrophosphate, subunit 1, domain 1"/>
    <property type="match status" value="1"/>
</dbReference>
<evidence type="ECO:0000259" key="8">
    <source>
        <dbReference type="PROSITE" id="PS51278"/>
    </source>
</evidence>
<evidence type="ECO:0000256" key="5">
    <source>
        <dbReference type="ARBA" id="ARBA00022679"/>
    </source>
</evidence>
<feature type="domain" description="SIS" evidence="9">
    <location>
        <begin position="476"/>
        <end position="621"/>
    </location>
</feature>
<dbReference type="NCBIfam" id="NF001484">
    <property type="entry name" value="PRK00331.1"/>
    <property type="match status" value="1"/>
</dbReference>
<dbReference type="NCBIfam" id="TIGR01135">
    <property type="entry name" value="glmS"/>
    <property type="match status" value="1"/>
</dbReference>
<dbReference type="AlphaFoldDB" id="A0A0G0ZH18"/>
<sequence>MCGIVGIITSEKRNLVPEIISSLKNLEYRGYDSTGIAIINTGEIRRVHRLGAPSDVFVPQQISEELGVTSDGLSVAIGHNRWATHGKPSEENAHPHFDCTDTLAIVHNGTILNHELLRKELIALGHTFSSTTDTEVIPHLIEQKIKEGSSVKDAFLDTAACLDGSFGLALISSNEPDRLLLAKHGSPLLFGVLKDTLIAASSSNAILAYTNTFITLADGEYADLSIGSGNVSYKIGTIQDRENLITKETTTITDHSREDMSMGEYESFMKKEIHEQPSVFRTTILGRYDETTGDAVLGGLIDYEDMLRHARQVITVACGTAHNAALVGGILIETLANLPVRNEIASEFRYKKVPISPEEAILFAVSQSGETADTLESVKEARRKGYTTFGIVNVVGSAIAEAVDAGVYARAGFEIGVASTKAFIAQLAIFYLLAIKLARERGMTPQEGQSILNELNKIPNLMIKTLETTESEIKRLAENYASKGIRTINFLGRGIHVPICIEASLKFKELTYLETGSYPLGELKHGPIAIIDNNALSIIIMPHDDLFALNKNSLEQVLSKGGNVIVVTDELGAQNLVLQDIEVIIIPTLKNQLLYPALEILPLQLFAYHYARALGNNVDKPRNLAKSVTVE</sequence>
<evidence type="ECO:0000256" key="7">
    <source>
        <dbReference type="ARBA" id="ARBA00022962"/>
    </source>
</evidence>
<keyword evidence="5 10" id="KW-0808">Transferase</keyword>
<evidence type="ECO:0000256" key="3">
    <source>
        <dbReference type="ARBA" id="ARBA00016090"/>
    </source>
</evidence>
<dbReference type="Pfam" id="PF13522">
    <property type="entry name" value="GATase_6"/>
    <property type="match status" value="1"/>
</dbReference>
<evidence type="ECO:0000256" key="2">
    <source>
        <dbReference type="ARBA" id="ARBA00012916"/>
    </source>
</evidence>
<dbReference type="GO" id="GO:0006002">
    <property type="term" value="P:fructose 6-phosphate metabolic process"/>
    <property type="evidence" value="ECO:0007669"/>
    <property type="project" value="TreeGrafter"/>
</dbReference>
<dbReference type="InterPro" id="IPR046348">
    <property type="entry name" value="SIS_dom_sf"/>
</dbReference>
<dbReference type="Proteomes" id="UP000034704">
    <property type="component" value="Unassembled WGS sequence"/>
</dbReference>
<dbReference type="GO" id="GO:0004360">
    <property type="term" value="F:glutamine-fructose-6-phosphate transaminase (isomerizing) activity"/>
    <property type="evidence" value="ECO:0007669"/>
    <property type="project" value="UniProtKB-EC"/>
</dbReference>
<protein>
    <recommendedName>
        <fullName evidence="3">Glutamine--fructose-6-phosphate aminotransferase [isomerizing]</fullName>
        <ecNumber evidence="2">2.6.1.16</ecNumber>
    </recommendedName>
</protein>
<feature type="domain" description="SIS" evidence="9">
    <location>
        <begin position="303"/>
        <end position="443"/>
    </location>
</feature>
<dbReference type="GO" id="GO:0097367">
    <property type="term" value="F:carbohydrate derivative binding"/>
    <property type="evidence" value="ECO:0007669"/>
    <property type="project" value="InterPro"/>
</dbReference>
<name>A0A0G0ZH18_9BACT</name>
<dbReference type="EMBL" id="LCDG01000003">
    <property type="protein sequence ID" value="KKS48045.1"/>
    <property type="molecule type" value="Genomic_DNA"/>
</dbReference>
<dbReference type="EC" id="2.6.1.16" evidence="2"/>
<comment type="catalytic activity">
    <reaction evidence="1">
        <text>D-fructose 6-phosphate + L-glutamine = D-glucosamine 6-phosphate + L-glutamate</text>
        <dbReference type="Rhea" id="RHEA:13237"/>
        <dbReference type="ChEBI" id="CHEBI:29985"/>
        <dbReference type="ChEBI" id="CHEBI:58359"/>
        <dbReference type="ChEBI" id="CHEBI:58725"/>
        <dbReference type="ChEBI" id="CHEBI:61527"/>
        <dbReference type="EC" id="2.6.1.16"/>
    </reaction>
</comment>
<dbReference type="InterPro" id="IPR001347">
    <property type="entry name" value="SIS_dom"/>
</dbReference>
<dbReference type="PROSITE" id="PS51278">
    <property type="entry name" value="GATASE_TYPE_2"/>
    <property type="match status" value="1"/>
</dbReference>
<feature type="domain" description="Glutamine amidotransferase type-2" evidence="8">
    <location>
        <begin position="2"/>
        <end position="227"/>
    </location>
</feature>
<dbReference type="GO" id="GO:0006487">
    <property type="term" value="P:protein N-linked glycosylation"/>
    <property type="evidence" value="ECO:0007669"/>
    <property type="project" value="TreeGrafter"/>
</dbReference>
<keyword evidence="4 10" id="KW-0032">Aminotransferase</keyword>
<dbReference type="GO" id="GO:0005829">
    <property type="term" value="C:cytosol"/>
    <property type="evidence" value="ECO:0007669"/>
    <property type="project" value="TreeGrafter"/>
</dbReference>
<keyword evidence="6" id="KW-0677">Repeat</keyword>
<dbReference type="CDD" id="cd05009">
    <property type="entry name" value="SIS_GlmS_GlmD_2"/>
    <property type="match status" value="1"/>
</dbReference>
<dbReference type="SUPFAM" id="SSF56235">
    <property type="entry name" value="N-terminal nucleophile aminohydrolases (Ntn hydrolases)"/>
    <property type="match status" value="1"/>
</dbReference>